<organism evidence="2 3">
    <name type="scientific">Candidatus Methanofishera endochildressiae</name>
    <dbReference type="NCBI Taxonomy" id="2738884"/>
    <lineage>
        <taxon>Bacteria</taxon>
        <taxon>Pseudomonadati</taxon>
        <taxon>Pseudomonadota</taxon>
        <taxon>Gammaproteobacteria</taxon>
        <taxon>Candidatus Methanofishera</taxon>
    </lineage>
</organism>
<protein>
    <submittedName>
        <fullName evidence="2">ImmA/IrrE family metallo-endopeptidase</fullName>
    </submittedName>
</protein>
<sequence>MLIAYPLEIQKSQLIEYGSAKAGFVQKVLEVGRQSSDAKQQPEYRIRLNEKDNPNVQFATLIHELAHLYLGHLGGDKYLKIKDRSRTVHSERELEAESVSYIVCCRNGVKSKAESYLADYVEQNTTVDSIDLYTLLKVAGQIETLLGLAEHTKFK</sequence>
<dbReference type="Proteomes" id="UP000537890">
    <property type="component" value="Unassembled WGS sequence"/>
</dbReference>
<evidence type="ECO:0000259" key="1">
    <source>
        <dbReference type="Pfam" id="PF06114"/>
    </source>
</evidence>
<reference evidence="2 3" key="1">
    <citation type="submission" date="2020-05" db="EMBL/GenBank/DDBJ databases">
        <title>Horizontal transmission and recombination maintain forever young bacterial symbiont genomes.</title>
        <authorList>
            <person name="Russell S.L."/>
            <person name="Pepper-Tunick E."/>
            <person name="Svedberg J."/>
            <person name="Byrne A."/>
            <person name="Ruelas Castillo J."/>
            <person name="Vollmers C."/>
            <person name="Beinart R.A."/>
            <person name="Corbett-Detig R."/>
        </authorList>
    </citation>
    <scope>NUCLEOTIDE SEQUENCE [LARGE SCALE GENOMIC DNA]</scope>
    <source>
        <strain evidence="2">4727-3</strain>
    </source>
</reference>
<dbReference type="Pfam" id="PF06114">
    <property type="entry name" value="Peptidase_M78"/>
    <property type="match status" value="1"/>
</dbReference>
<gene>
    <name evidence="2" type="ORF">H0A75_02175</name>
</gene>
<comment type="caution">
    <text evidence="2">The sequence shown here is derived from an EMBL/GenBank/DDBJ whole genome shotgun (WGS) entry which is preliminary data.</text>
</comment>
<accession>A0A7Z0SD72</accession>
<dbReference type="Gene3D" id="1.10.10.2910">
    <property type="match status" value="1"/>
</dbReference>
<proteinExistence type="predicted"/>
<evidence type="ECO:0000313" key="2">
    <source>
        <dbReference type="EMBL" id="NYT46641.1"/>
    </source>
</evidence>
<evidence type="ECO:0000313" key="3">
    <source>
        <dbReference type="Proteomes" id="UP000537890"/>
    </source>
</evidence>
<dbReference type="AlphaFoldDB" id="A0A7Z0SD72"/>
<dbReference type="InterPro" id="IPR010359">
    <property type="entry name" value="IrrE_HExxH"/>
</dbReference>
<name>A0A7Z0SD72_9GAMM</name>
<dbReference type="EMBL" id="JACCHS010000022">
    <property type="protein sequence ID" value="NYT46641.1"/>
    <property type="molecule type" value="Genomic_DNA"/>
</dbReference>
<feature type="domain" description="IrrE N-terminal-like" evidence="1">
    <location>
        <begin position="41"/>
        <end position="99"/>
    </location>
</feature>